<dbReference type="Proteomes" id="UP000297245">
    <property type="component" value="Unassembled WGS sequence"/>
</dbReference>
<name>A0A4S8LZ04_DENBC</name>
<organism evidence="1 2">
    <name type="scientific">Dendrothele bispora (strain CBS 962.96)</name>
    <dbReference type="NCBI Taxonomy" id="1314807"/>
    <lineage>
        <taxon>Eukaryota</taxon>
        <taxon>Fungi</taxon>
        <taxon>Dikarya</taxon>
        <taxon>Basidiomycota</taxon>
        <taxon>Agaricomycotina</taxon>
        <taxon>Agaricomycetes</taxon>
        <taxon>Agaricomycetidae</taxon>
        <taxon>Agaricales</taxon>
        <taxon>Agaricales incertae sedis</taxon>
        <taxon>Dendrothele</taxon>
    </lineage>
</organism>
<reference evidence="1 2" key="1">
    <citation type="journal article" date="2019" name="Nat. Ecol. Evol.">
        <title>Megaphylogeny resolves global patterns of mushroom evolution.</title>
        <authorList>
            <person name="Varga T."/>
            <person name="Krizsan K."/>
            <person name="Foldi C."/>
            <person name="Dima B."/>
            <person name="Sanchez-Garcia M."/>
            <person name="Sanchez-Ramirez S."/>
            <person name="Szollosi G.J."/>
            <person name="Szarkandi J.G."/>
            <person name="Papp V."/>
            <person name="Albert L."/>
            <person name="Andreopoulos W."/>
            <person name="Angelini C."/>
            <person name="Antonin V."/>
            <person name="Barry K.W."/>
            <person name="Bougher N.L."/>
            <person name="Buchanan P."/>
            <person name="Buyck B."/>
            <person name="Bense V."/>
            <person name="Catcheside P."/>
            <person name="Chovatia M."/>
            <person name="Cooper J."/>
            <person name="Damon W."/>
            <person name="Desjardin D."/>
            <person name="Finy P."/>
            <person name="Geml J."/>
            <person name="Haridas S."/>
            <person name="Hughes K."/>
            <person name="Justo A."/>
            <person name="Karasinski D."/>
            <person name="Kautmanova I."/>
            <person name="Kiss B."/>
            <person name="Kocsube S."/>
            <person name="Kotiranta H."/>
            <person name="LaButti K.M."/>
            <person name="Lechner B.E."/>
            <person name="Liimatainen K."/>
            <person name="Lipzen A."/>
            <person name="Lukacs Z."/>
            <person name="Mihaltcheva S."/>
            <person name="Morgado L.N."/>
            <person name="Niskanen T."/>
            <person name="Noordeloos M.E."/>
            <person name="Ohm R.A."/>
            <person name="Ortiz-Santana B."/>
            <person name="Ovrebo C."/>
            <person name="Racz N."/>
            <person name="Riley R."/>
            <person name="Savchenko A."/>
            <person name="Shiryaev A."/>
            <person name="Soop K."/>
            <person name="Spirin V."/>
            <person name="Szebenyi C."/>
            <person name="Tomsovsky M."/>
            <person name="Tulloss R.E."/>
            <person name="Uehling J."/>
            <person name="Grigoriev I.V."/>
            <person name="Vagvolgyi C."/>
            <person name="Papp T."/>
            <person name="Martin F.M."/>
            <person name="Miettinen O."/>
            <person name="Hibbett D.S."/>
            <person name="Nagy L.G."/>
        </authorList>
    </citation>
    <scope>NUCLEOTIDE SEQUENCE [LARGE SCALE GENOMIC DNA]</scope>
    <source>
        <strain evidence="1 2">CBS 962.96</strain>
    </source>
</reference>
<evidence type="ECO:0000313" key="1">
    <source>
        <dbReference type="EMBL" id="THU94731.1"/>
    </source>
</evidence>
<proteinExistence type="predicted"/>
<sequence length="271" mass="31139">MNAAIVQQLEKCSIRHPCLFYGILEFLVEVGSNEVEGGGLEVFTRWKGQATTQFKQQLKDELLIYVQGCFPFDLPFDRECSTARLIEWWRSCLNERTCILLHLANKLFSICVNSMPEECMGSTFTWMTPAVWSRLTVEMMASKAQIHQFYRSEEAVQYNQKSKAKTKQTKFCTIKNSFYRKDKKTSKKASHEMAAEDHDDSWLDEEEVKKVPCNPASLLLAAKFVNSNVLEIVSALSDNDLTEQKVVPEVSTEIWEEGDDTDYSLDDLTFH</sequence>
<dbReference type="EMBL" id="ML179217">
    <property type="protein sequence ID" value="THU94731.1"/>
    <property type="molecule type" value="Genomic_DNA"/>
</dbReference>
<keyword evidence="2" id="KW-1185">Reference proteome</keyword>
<gene>
    <name evidence="1" type="ORF">K435DRAFT_860272</name>
</gene>
<dbReference type="OrthoDB" id="3236755at2759"/>
<accession>A0A4S8LZ04</accession>
<evidence type="ECO:0000313" key="2">
    <source>
        <dbReference type="Proteomes" id="UP000297245"/>
    </source>
</evidence>
<protein>
    <recommendedName>
        <fullName evidence="3">HAT C-terminal dimerisation domain-containing protein</fullName>
    </recommendedName>
</protein>
<evidence type="ECO:0008006" key="3">
    <source>
        <dbReference type="Google" id="ProtNLM"/>
    </source>
</evidence>
<dbReference type="AlphaFoldDB" id="A0A4S8LZ04"/>